<dbReference type="InterPro" id="IPR050624">
    <property type="entry name" value="HTH-type_Tx_Regulator"/>
</dbReference>
<name>A0ABQ3UGY3_9CHLR</name>
<dbReference type="InterPro" id="IPR009057">
    <property type="entry name" value="Homeodomain-like_sf"/>
</dbReference>
<dbReference type="SUPFAM" id="SSF46689">
    <property type="entry name" value="Homeodomain-like"/>
    <property type="match status" value="1"/>
</dbReference>
<keyword evidence="1 2" id="KW-0238">DNA-binding</keyword>
<dbReference type="Proteomes" id="UP000654345">
    <property type="component" value="Unassembled WGS sequence"/>
</dbReference>
<dbReference type="PROSITE" id="PS01081">
    <property type="entry name" value="HTH_TETR_1"/>
    <property type="match status" value="1"/>
</dbReference>
<dbReference type="Pfam" id="PF00440">
    <property type="entry name" value="TetR_N"/>
    <property type="match status" value="1"/>
</dbReference>
<dbReference type="InterPro" id="IPR023772">
    <property type="entry name" value="DNA-bd_HTH_TetR-type_CS"/>
</dbReference>
<sequence>MATQKRHVDRRVQRTREVLQQAFKDVIREKGHMTMGIRGTEKGFLALSIQDVTERANVNRGTFYLHFADKYMLADAVAREQFCLMLTEALPVTAAWDRKSLRLLILALLESFEQKYHHQQHSSRVLAPLLERATHEELTQLLFTWLKQRRGASAQEATRLETTACIVSWSILGPAIQWSQAELVLPREEMADAILSIIMNGTTGL</sequence>
<organism evidence="4 5">
    <name type="scientific">Ktedonobacter robiniae</name>
    <dbReference type="NCBI Taxonomy" id="2778365"/>
    <lineage>
        <taxon>Bacteria</taxon>
        <taxon>Bacillati</taxon>
        <taxon>Chloroflexota</taxon>
        <taxon>Ktedonobacteria</taxon>
        <taxon>Ktedonobacterales</taxon>
        <taxon>Ktedonobacteraceae</taxon>
        <taxon>Ktedonobacter</taxon>
    </lineage>
</organism>
<dbReference type="Gene3D" id="1.10.357.10">
    <property type="entry name" value="Tetracycline Repressor, domain 2"/>
    <property type="match status" value="1"/>
</dbReference>
<dbReference type="InterPro" id="IPR001647">
    <property type="entry name" value="HTH_TetR"/>
</dbReference>
<evidence type="ECO:0000313" key="4">
    <source>
        <dbReference type="EMBL" id="GHO51968.1"/>
    </source>
</evidence>
<proteinExistence type="predicted"/>
<feature type="domain" description="HTH tetR-type" evidence="3">
    <location>
        <begin position="13"/>
        <end position="85"/>
    </location>
</feature>
<dbReference type="PANTHER" id="PTHR43479">
    <property type="entry name" value="ACREF/ENVCD OPERON REPRESSOR-RELATED"/>
    <property type="match status" value="1"/>
</dbReference>
<dbReference type="RefSeq" id="WP_201368923.1">
    <property type="nucleotide sequence ID" value="NZ_BNJG01000001.1"/>
</dbReference>
<evidence type="ECO:0000259" key="3">
    <source>
        <dbReference type="PROSITE" id="PS50977"/>
    </source>
</evidence>
<dbReference type="EMBL" id="BNJG01000001">
    <property type="protein sequence ID" value="GHO51968.1"/>
    <property type="molecule type" value="Genomic_DNA"/>
</dbReference>
<evidence type="ECO:0000313" key="5">
    <source>
        <dbReference type="Proteomes" id="UP000654345"/>
    </source>
</evidence>
<accession>A0ABQ3UGY3</accession>
<comment type="caution">
    <text evidence="4">The sequence shown here is derived from an EMBL/GenBank/DDBJ whole genome shotgun (WGS) entry which is preliminary data.</text>
</comment>
<evidence type="ECO:0000256" key="1">
    <source>
        <dbReference type="ARBA" id="ARBA00023125"/>
    </source>
</evidence>
<reference evidence="4 5" key="1">
    <citation type="journal article" date="2021" name="Int. J. Syst. Evol. Microbiol.">
        <title>Reticulibacter mediterranei gen. nov., sp. nov., within the new family Reticulibacteraceae fam. nov., and Ktedonospora formicarum gen. nov., sp. nov., Ktedonobacter robiniae sp. nov., Dictyobacter formicarum sp. nov. and Dictyobacter arantiisoli sp. nov., belonging to the class Ktedonobacteria.</title>
        <authorList>
            <person name="Yabe S."/>
            <person name="Zheng Y."/>
            <person name="Wang C.M."/>
            <person name="Sakai Y."/>
            <person name="Abe K."/>
            <person name="Yokota A."/>
            <person name="Donadio S."/>
            <person name="Cavaletti L."/>
            <person name="Monciardini P."/>
        </authorList>
    </citation>
    <scope>NUCLEOTIDE SEQUENCE [LARGE SCALE GENOMIC DNA]</scope>
    <source>
        <strain evidence="4 5">SOSP1-30</strain>
    </source>
</reference>
<protein>
    <recommendedName>
        <fullName evidence="3">HTH tetR-type domain-containing protein</fullName>
    </recommendedName>
</protein>
<keyword evidence="5" id="KW-1185">Reference proteome</keyword>
<dbReference type="PANTHER" id="PTHR43479:SF11">
    <property type="entry name" value="ACREF_ENVCD OPERON REPRESSOR-RELATED"/>
    <property type="match status" value="1"/>
</dbReference>
<feature type="DNA-binding region" description="H-T-H motif" evidence="2">
    <location>
        <begin position="48"/>
        <end position="67"/>
    </location>
</feature>
<gene>
    <name evidence="4" type="ORF">KSB_04430</name>
</gene>
<evidence type="ECO:0000256" key="2">
    <source>
        <dbReference type="PROSITE-ProRule" id="PRU00335"/>
    </source>
</evidence>
<dbReference type="PROSITE" id="PS50977">
    <property type="entry name" value="HTH_TETR_2"/>
    <property type="match status" value="1"/>
</dbReference>